<dbReference type="InterPro" id="IPR003672">
    <property type="entry name" value="CobN/Mg_chltase"/>
</dbReference>
<keyword evidence="3" id="KW-1185">Reference proteome</keyword>
<organism evidence="2 3">
    <name type="scientific">Ignisphaera cupida</name>
    <dbReference type="NCBI Taxonomy" id="3050454"/>
    <lineage>
        <taxon>Archaea</taxon>
        <taxon>Thermoproteota</taxon>
        <taxon>Thermoprotei</taxon>
        <taxon>Desulfurococcales</taxon>
        <taxon>Desulfurococcaceae</taxon>
        <taxon>Ignisphaera</taxon>
    </lineage>
</organism>
<dbReference type="GO" id="GO:0051116">
    <property type="term" value="F:cobaltochelatase activity"/>
    <property type="evidence" value="ECO:0007669"/>
    <property type="project" value="UniProtKB-EC"/>
</dbReference>
<comment type="caution">
    <text evidence="2">The sequence shown here is derived from an EMBL/GenBank/DDBJ whole genome shotgun (WGS) entry which is preliminary data.</text>
</comment>
<proteinExistence type="predicted"/>
<accession>A0ABD4Z7D5</accession>
<dbReference type="AlphaFoldDB" id="A0ABD4Z7D5"/>
<feature type="domain" description="CobN/magnesium chelatase" evidence="1">
    <location>
        <begin position="33"/>
        <end position="458"/>
    </location>
</feature>
<evidence type="ECO:0000259" key="1">
    <source>
        <dbReference type="Pfam" id="PF02514"/>
    </source>
</evidence>
<dbReference type="EMBL" id="JASNVW010000003">
    <property type="protein sequence ID" value="MDK6028917.1"/>
    <property type="molecule type" value="Genomic_DNA"/>
</dbReference>
<gene>
    <name evidence="2" type="ORF">QPL79_06035</name>
</gene>
<dbReference type="EC" id="6.6.1.2" evidence="2"/>
<dbReference type="PANTHER" id="PTHR44119">
    <property type="entry name" value="MAGNESIUM-CHELATASE SUBUNIT CHLH, CHLOROPLASTIC"/>
    <property type="match status" value="1"/>
</dbReference>
<sequence length="523" mass="59330">MDPTSTNPKYVEKPKAVALARKVSEEVLESFRTALKIAELYKLSSVKEAEALFEIGFEGGYVEPGASGALTRGKIDVLPTGRNFYAVDPTSIPTKAAWEIGVKTTKMMLEKILKEHGKYPESIGQILWSIDAYKADGEQLAEILYLIGAKPVWDSSGRVVGVELIPLEELGRPRIDVVVRISGIVRDTLPNYIHLIDEAVEKAVIADEPVDMNYVKKHYLDNIEKLAKLGMGFEEARELAKARVWAEPPGAYGAGVNLAVFASAWKNDEDLAKTWIHWSSYAYTKRFYGKRAPDAMVLQLRHVEAVSRHHISDEHDLTNCCCYFAYQGGFHTAVKSVSGKEPLNLWIDTRNVYKAEIRSVKEELLRISYSKLLNPAWIEEMKRHGYRGAYEFMKKLQNLYGWHATTRFVPDEVWNQLAKKYVIELKNWFVENNKFALEEVARRFLEMYRRGLWKAPEELIKQVENVYMEIQALLEGEVSGEAQMGEIWIYTSEDVKSWSENVKDVEKAMALAKSDKGGGSGSK</sequence>
<keyword evidence="2" id="KW-0436">Ligase</keyword>
<reference evidence="2 3" key="1">
    <citation type="submission" date="2023-05" db="EMBL/GenBank/DDBJ databases">
        <title>A new hyperthermophilic archaea 'Ignisphaera cupida' sp. nov. and description of the family 'Ignisphaeraceae' fam. nov.</title>
        <authorList>
            <person name="Podosokorskaya O.A."/>
            <person name="Elcheninov A.G."/>
            <person name="Klukina A."/>
            <person name="Merkel A.Y."/>
        </authorList>
    </citation>
    <scope>NUCLEOTIDE SEQUENCE [LARGE SCALE GENOMIC DNA]</scope>
    <source>
        <strain evidence="2 3">4213-co</strain>
    </source>
</reference>
<evidence type="ECO:0000313" key="3">
    <source>
        <dbReference type="Proteomes" id="UP001529235"/>
    </source>
</evidence>
<dbReference type="Proteomes" id="UP001529235">
    <property type="component" value="Unassembled WGS sequence"/>
</dbReference>
<dbReference type="RefSeq" id="WP_285273902.1">
    <property type="nucleotide sequence ID" value="NZ_JASNVW010000003.1"/>
</dbReference>
<dbReference type="PANTHER" id="PTHR44119:SF7">
    <property type="entry name" value="MAGNESIUM CHELATASE SUBUNIT"/>
    <property type="match status" value="1"/>
</dbReference>
<evidence type="ECO:0000313" key="2">
    <source>
        <dbReference type="EMBL" id="MDK6028917.1"/>
    </source>
</evidence>
<protein>
    <submittedName>
        <fullName evidence="2">Cobaltochelatase subunit CobN</fullName>
        <ecNumber evidence="2">6.6.1.2</ecNumber>
    </submittedName>
</protein>
<name>A0ABD4Z7D5_9CREN</name>
<dbReference type="Pfam" id="PF02514">
    <property type="entry name" value="CobN-Mg_chel"/>
    <property type="match status" value="1"/>
</dbReference>